<proteinExistence type="predicted"/>
<dbReference type="PANTHER" id="PTHR43479">
    <property type="entry name" value="ACREF/ENVCD OPERON REPRESSOR-RELATED"/>
    <property type="match status" value="1"/>
</dbReference>
<evidence type="ECO:0000256" key="3">
    <source>
        <dbReference type="PROSITE-ProRule" id="PRU00335"/>
    </source>
</evidence>
<dbReference type="Gene3D" id="1.10.357.10">
    <property type="entry name" value="Tetracycline Repressor, domain 2"/>
    <property type="match status" value="1"/>
</dbReference>
<name>A0ABY8EG68_9FIRM</name>
<dbReference type="Pfam" id="PF00440">
    <property type="entry name" value="TetR_N"/>
    <property type="match status" value="1"/>
</dbReference>
<sequence>MNNIKNEKMSETKIKILEISLDLFSKQGFKGTSIRQIANAVGIKGASIYNHFGGKEEILQAIFSIYRPRSFRENLINNTYLEQIKENPDNFITVFDNEIINGYKTNEHWSKLYKLIIMEMFQNETVGTIMKKNILQDAKNAFKHFFDELKKCKLIKNIDTLFLANEFLNILISSNIEILLIHNDDNFDYYIDLLRKRIEFFWKNIKS</sequence>
<evidence type="ECO:0000313" key="6">
    <source>
        <dbReference type="Proteomes" id="UP001222800"/>
    </source>
</evidence>
<organism evidence="5 6">
    <name type="scientific">Tepidibacter hydrothermalis</name>
    <dbReference type="NCBI Taxonomy" id="3036126"/>
    <lineage>
        <taxon>Bacteria</taxon>
        <taxon>Bacillati</taxon>
        <taxon>Bacillota</taxon>
        <taxon>Clostridia</taxon>
        <taxon>Peptostreptococcales</taxon>
        <taxon>Peptostreptococcaceae</taxon>
        <taxon>Tepidibacter</taxon>
    </lineage>
</organism>
<evidence type="ECO:0000256" key="1">
    <source>
        <dbReference type="ARBA" id="ARBA00004328"/>
    </source>
</evidence>
<feature type="domain" description="HTH tetR-type" evidence="4">
    <location>
        <begin position="10"/>
        <end position="70"/>
    </location>
</feature>
<gene>
    <name evidence="5" type="ORF">P4S50_07690</name>
</gene>
<comment type="subcellular location">
    <subcellularLocation>
        <location evidence="1">Virion</location>
    </subcellularLocation>
</comment>
<dbReference type="RefSeq" id="WP_277734173.1">
    <property type="nucleotide sequence ID" value="NZ_CP120733.1"/>
</dbReference>
<dbReference type="InterPro" id="IPR009057">
    <property type="entry name" value="Homeodomain-like_sf"/>
</dbReference>
<dbReference type="InterPro" id="IPR007008">
    <property type="entry name" value="Poxvirus_A6"/>
</dbReference>
<dbReference type="Pfam" id="PF04924">
    <property type="entry name" value="Pox_A6"/>
    <property type="match status" value="1"/>
</dbReference>
<reference evidence="5 6" key="1">
    <citation type="submission" date="2023-03" db="EMBL/GenBank/DDBJ databases">
        <title>Complete genome sequence of Tepidibacter sp. SWIR-1, isolated from a deep-sea hydrothermal vent.</title>
        <authorList>
            <person name="Li X."/>
        </authorList>
    </citation>
    <scope>NUCLEOTIDE SEQUENCE [LARGE SCALE GENOMIC DNA]</scope>
    <source>
        <strain evidence="5 6">SWIR-1</strain>
    </source>
</reference>
<protein>
    <submittedName>
        <fullName evidence="5">TetR/AcrR family transcriptional regulator</fullName>
    </submittedName>
</protein>
<dbReference type="PANTHER" id="PTHR43479:SF11">
    <property type="entry name" value="ACREF_ENVCD OPERON REPRESSOR-RELATED"/>
    <property type="match status" value="1"/>
</dbReference>
<dbReference type="SUPFAM" id="SSF46689">
    <property type="entry name" value="Homeodomain-like"/>
    <property type="match status" value="1"/>
</dbReference>
<dbReference type="EMBL" id="CP120733">
    <property type="protein sequence ID" value="WFD11948.1"/>
    <property type="molecule type" value="Genomic_DNA"/>
</dbReference>
<dbReference type="Proteomes" id="UP001222800">
    <property type="component" value="Chromosome"/>
</dbReference>
<evidence type="ECO:0000313" key="5">
    <source>
        <dbReference type="EMBL" id="WFD11948.1"/>
    </source>
</evidence>
<dbReference type="PROSITE" id="PS50977">
    <property type="entry name" value="HTH_TETR_2"/>
    <property type="match status" value="1"/>
</dbReference>
<dbReference type="PRINTS" id="PR00455">
    <property type="entry name" value="HTHTETR"/>
</dbReference>
<keyword evidence="6" id="KW-1185">Reference proteome</keyword>
<accession>A0ABY8EG68</accession>
<dbReference type="InterPro" id="IPR050624">
    <property type="entry name" value="HTH-type_Tx_Regulator"/>
</dbReference>
<evidence type="ECO:0000256" key="2">
    <source>
        <dbReference type="ARBA" id="ARBA00023125"/>
    </source>
</evidence>
<dbReference type="InterPro" id="IPR001647">
    <property type="entry name" value="HTH_TetR"/>
</dbReference>
<keyword evidence="2 3" id="KW-0238">DNA-binding</keyword>
<feature type="DNA-binding region" description="H-T-H motif" evidence="3">
    <location>
        <begin position="33"/>
        <end position="52"/>
    </location>
</feature>
<evidence type="ECO:0000259" key="4">
    <source>
        <dbReference type="PROSITE" id="PS50977"/>
    </source>
</evidence>